<dbReference type="InterPro" id="IPR009081">
    <property type="entry name" value="PP-bd_ACP"/>
</dbReference>
<dbReference type="Gene3D" id="3.30.300.30">
    <property type="match status" value="1"/>
</dbReference>
<name>A0ABS0D984_9NOCA</name>
<dbReference type="InterPro" id="IPR036291">
    <property type="entry name" value="NAD(P)-bd_dom_sf"/>
</dbReference>
<protein>
    <submittedName>
        <fullName evidence="4">Amino acid adenylation domain-containing protein</fullName>
    </submittedName>
</protein>
<dbReference type="CDD" id="cd17643">
    <property type="entry name" value="A_NRPS_Cytc1-like"/>
    <property type="match status" value="1"/>
</dbReference>
<dbReference type="PROSITE" id="PS00455">
    <property type="entry name" value="AMP_BINDING"/>
    <property type="match status" value="1"/>
</dbReference>
<gene>
    <name evidence="4" type="ORF">IU449_10830</name>
</gene>
<dbReference type="NCBIfam" id="TIGR01746">
    <property type="entry name" value="Thioester-redct"/>
    <property type="match status" value="1"/>
</dbReference>
<dbReference type="SUPFAM" id="SSF51735">
    <property type="entry name" value="NAD(P)-binding Rossmann-fold domains"/>
    <property type="match status" value="1"/>
</dbReference>
<dbReference type="EMBL" id="JADLQN010000001">
    <property type="protein sequence ID" value="MBF6355032.1"/>
    <property type="molecule type" value="Genomic_DNA"/>
</dbReference>
<dbReference type="InterPro" id="IPR020845">
    <property type="entry name" value="AMP-binding_CS"/>
</dbReference>
<dbReference type="InterPro" id="IPR042099">
    <property type="entry name" value="ANL_N_sf"/>
</dbReference>
<evidence type="ECO:0000313" key="4">
    <source>
        <dbReference type="EMBL" id="MBF6355032.1"/>
    </source>
</evidence>
<dbReference type="InterPro" id="IPR013120">
    <property type="entry name" value="FAR_NAD-bd"/>
</dbReference>
<dbReference type="PROSITE" id="PS50075">
    <property type="entry name" value="CARRIER"/>
    <property type="match status" value="1"/>
</dbReference>
<dbReference type="InterPro" id="IPR010080">
    <property type="entry name" value="Thioester_reductase-like_dom"/>
</dbReference>
<dbReference type="Pfam" id="PF00501">
    <property type="entry name" value="AMP-binding"/>
    <property type="match status" value="1"/>
</dbReference>
<dbReference type="NCBIfam" id="TIGR01733">
    <property type="entry name" value="AA-adenyl-dom"/>
    <property type="match status" value="1"/>
</dbReference>
<evidence type="ECO:0000256" key="1">
    <source>
        <dbReference type="ARBA" id="ARBA00022450"/>
    </source>
</evidence>
<dbReference type="SMART" id="SM00823">
    <property type="entry name" value="PKS_PP"/>
    <property type="match status" value="1"/>
</dbReference>
<dbReference type="PIRSF" id="PIRSF001617">
    <property type="entry name" value="Alpha-AR"/>
    <property type="match status" value="1"/>
</dbReference>
<organism evidence="4 5">
    <name type="scientific">Nocardia higoensis</name>
    <dbReference type="NCBI Taxonomy" id="228599"/>
    <lineage>
        <taxon>Bacteria</taxon>
        <taxon>Bacillati</taxon>
        <taxon>Actinomycetota</taxon>
        <taxon>Actinomycetes</taxon>
        <taxon>Mycobacteriales</taxon>
        <taxon>Nocardiaceae</taxon>
        <taxon>Nocardia</taxon>
    </lineage>
</organism>
<dbReference type="Gene3D" id="2.30.38.10">
    <property type="entry name" value="Luciferase, Domain 3"/>
    <property type="match status" value="1"/>
</dbReference>
<dbReference type="Gene3D" id="3.40.50.720">
    <property type="entry name" value="NAD(P)-binding Rossmann-like Domain"/>
    <property type="match status" value="1"/>
</dbReference>
<sequence length="1187" mass="127913">MEADPDSVLVTLGVDRRELDKRSTRWARILLARGIGARDLVIVSVSSPVDAVTAMWAVAKAGAAFGPGLPELLARARLGITTARDLAHEPAGSISWLLMDDPRLRAEAERHLGEPIVQAERVRPVTAEDPAWLYTRTGANGVEIVTVNHDEVAHTLPPHDAVPPELDLFTPAEQQEHPATRLVRLLLSSWHFRPAPAEVPDPPQTLAGLFDAVVARHPDAIALSSDTGRWTYTEIDGRANRLARRLIAHGVGPETIAAVLLPRGVDQVVALLAVVKAGGAYLPIDPAYPAERIAYLLDDARPVCALIDGTAEMPVNLPTLTVDDDTAFPSEPITDQERRTPLRPDHLAYVIYTSGSTGRPKGVQIPHRNVLALFDSTRALFDFDHTDVWTMFHSSAFDFSVWEMWGALLHGGRLHLVDLDTARSPARLRALLGAEQVTVLNQTPSAFHQLCAADRDIAGEHGHEPLSLRHIIFGGEALDQRSLTDWFDRHGEDSPRLVNMYGTTETTVHATHHALTRSGPGGIGTGLPGLRVLVLDQRLHPVPFGVTGEIYLAGLQVARGYHHRPDLTATRFVADPLGGGVRLYRTGDLGAWGRDGTLRYLGRADDQVQVRGFRVELGEVEAAVLAAPGVRSAAVLAREDVGGTRQLVAYVTGTDDHAAVRDAVARILPHHMVPSSVVPLDTLPLTAHGKLDRAALPAPVVATAYRAPRDEVEHAVAAAFAEVLGLPRIGVDDDFFALGGTSLRMFGLQRALATRLDAEVPVTTLLEAGTVAELARRLRENPAPTRTEGPLADTALDPEITPAGLLAHRGPATDVLLTGATGFLGAYLLRELLDRTTARVWCLVRAASVEHGMARIHTTLENYRLWEPGFATRIIAVPGDLAAPDLGLSGPDRARLAEQIHVIYHNGARVNHLEPYARLRQANVEGTREVLRLATTAHAKPVHFVSTTGSVVAAGETTPVTEDTARAAADLIDSGYVISKWTAEQLLFQARDRGLPVRVYRPGLISGDLQFGAHNPDDSFWNMIRAAALLGAAPDVVDATVSLTPVTYVARALVEISLRAPRATAFHLVNRIPVPVAAVLDALRRNGFDITTADPAEISARLHHEAHRRDAAGDDTLVRAALLSTGYTDGIATLDFDDTNTRTTLRGTGIACPALTPADLDTYIRAFRTTGFLPAPDPAPSRPTLSG</sequence>
<dbReference type="InterPro" id="IPR020806">
    <property type="entry name" value="PKS_PP-bd"/>
</dbReference>
<dbReference type="InterPro" id="IPR045851">
    <property type="entry name" value="AMP-bd_C_sf"/>
</dbReference>
<dbReference type="PANTHER" id="PTHR44845">
    <property type="entry name" value="CARRIER DOMAIN-CONTAINING PROTEIN"/>
    <property type="match status" value="1"/>
</dbReference>
<keyword evidence="5" id="KW-1185">Reference proteome</keyword>
<dbReference type="PANTHER" id="PTHR44845:SF6">
    <property type="entry name" value="BETA-ALANINE-ACTIVATING ENZYME"/>
    <property type="match status" value="1"/>
</dbReference>
<comment type="caution">
    <text evidence="4">The sequence shown here is derived from an EMBL/GenBank/DDBJ whole genome shotgun (WGS) entry which is preliminary data.</text>
</comment>
<dbReference type="RefSeq" id="WP_324188174.1">
    <property type="nucleotide sequence ID" value="NZ_JADLQN010000001.1"/>
</dbReference>
<dbReference type="Pfam" id="PF13193">
    <property type="entry name" value="AMP-binding_C"/>
    <property type="match status" value="1"/>
</dbReference>
<dbReference type="CDD" id="cd05235">
    <property type="entry name" value="SDR_e1"/>
    <property type="match status" value="1"/>
</dbReference>
<dbReference type="Gene3D" id="1.10.1200.10">
    <property type="entry name" value="ACP-like"/>
    <property type="match status" value="1"/>
</dbReference>
<dbReference type="InterPro" id="IPR000873">
    <property type="entry name" value="AMP-dep_synth/lig_dom"/>
</dbReference>
<feature type="domain" description="Carrier" evidence="3">
    <location>
        <begin position="707"/>
        <end position="782"/>
    </location>
</feature>
<dbReference type="SUPFAM" id="SSF47336">
    <property type="entry name" value="ACP-like"/>
    <property type="match status" value="1"/>
</dbReference>
<dbReference type="Pfam" id="PF00550">
    <property type="entry name" value="PP-binding"/>
    <property type="match status" value="1"/>
</dbReference>
<dbReference type="SUPFAM" id="SSF56801">
    <property type="entry name" value="Acetyl-CoA synthetase-like"/>
    <property type="match status" value="2"/>
</dbReference>
<dbReference type="Proteomes" id="UP000707731">
    <property type="component" value="Unassembled WGS sequence"/>
</dbReference>
<keyword evidence="2" id="KW-0597">Phosphoprotein</keyword>
<accession>A0ABS0D984</accession>
<dbReference type="InterPro" id="IPR036736">
    <property type="entry name" value="ACP-like_sf"/>
</dbReference>
<proteinExistence type="predicted"/>
<evidence type="ECO:0000313" key="5">
    <source>
        <dbReference type="Proteomes" id="UP000707731"/>
    </source>
</evidence>
<reference evidence="4 5" key="1">
    <citation type="submission" date="2020-10" db="EMBL/GenBank/DDBJ databases">
        <title>Identification of Nocardia species via Next-generation sequencing and recognition of intraspecies genetic diversity.</title>
        <authorList>
            <person name="Li P."/>
            <person name="Li P."/>
            <person name="Lu B."/>
        </authorList>
    </citation>
    <scope>NUCLEOTIDE SEQUENCE [LARGE SCALE GENOMIC DNA]</scope>
    <source>
        <strain evidence="4 5">BJ06-0143</strain>
    </source>
</reference>
<dbReference type="Gene3D" id="3.40.50.12780">
    <property type="entry name" value="N-terminal domain of ligase-like"/>
    <property type="match status" value="1"/>
</dbReference>
<dbReference type="InterPro" id="IPR010071">
    <property type="entry name" value="AA_adenyl_dom"/>
</dbReference>
<evidence type="ECO:0000259" key="3">
    <source>
        <dbReference type="PROSITE" id="PS50075"/>
    </source>
</evidence>
<dbReference type="Pfam" id="PF07993">
    <property type="entry name" value="NAD_binding_4"/>
    <property type="match status" value="1"/>
</dbReference>
<dbReference type="InterPro" id="IPR025110">
    <property type="entry name" value="AMP-bd_C"/>
</dbReference>
<keyword evidence="1" id="KW-0596">Phosphopantetheine</keyword>
<evidence type="ECO:0000256" key="2">
    <source>
        <dbReference type="ARBA" id="ARBA00022553"/>
    </source>
</evidence>
<dbReference type="Gene3D" id="3.40.50.980">
    <property type="match status" value="2"/>
</dbReference>